<dbReference type="OMA" id="NIQICCR"/>
<dbReference type="VEuPathDB" id="AmoebaDB:EHI5A_015380"/>
<accession>A0A5K1TW09</accession>
<comment type="caution">
    <text evidence="1">The sequence shown here is derived from an EMBL/GenBank/DDBJ whole genome shotgun (WGS) entry which is preliminary data.</text>
</comment>
<dbReference type="VEuPathDB" id="AmoebaDB:KM1_017640"/>
<dbReference type="VEuPathDB" id="AmoebaDB:EHI7A_006010"/>
<dbReference type="EMBL" id="BDEQ01000001">
    <property type="protein sequence ID" value="GAT95221.1"/>
    <property type="molecule type" value="Genomic_DNA"/>
</dbReference>
<sequence length="293" mass="34666">MSHLSIEELTTLIPFLEDIFTAKNYYMVSKKTQQSFDLHDNNVGYILTVQIPEEIKAQLNEESEENEEVIEKRFTQELSLFKNRKITLLPKTTMQLLPTVITPIILPPVTAKVINFFIKNNMIKPIKRVTIKYVLTCVEDRNQIISLDPFKEFDYLHLIIYDIYRVELHKIISKQLKIKTLIITFKMAADIEPTIFNSFNEFHIDKMIIICKRKEEIDQLNLIKSIKSNPKIQICCRFWYKTIDPKMVIVWKPNLLYMTEDGVLEAEILTKYSPWNIKFVELPPEENENDFQN</sequence>
<dbReference type="VEuPathDB" id="AmoebaDB:EHI8A_006700"/>
<dbReference type="VEuPathDB" id="AmoebaDB:EHI_027670"/>
<proteinExistence type="predicted"/>
<reference evidence="1 2" key="1">
    <citation type="submission" date="2016-05" db="EMBL/GenBank/DDBJ databases">
        <title>First whole genome sequencing of Entamoeba histolytica HM1:IMSS-clone-6.</title>
        <authorList>
            <person name="Mukherjee Avik.K."/>
            <person name="Izumyama S."/>
            <person name="Nakada-Tsukui K."/>
            <person name="Nozaki T."/>
        </authorList>
    </citation>
    <scope>NUCLEOTIDE SEQUENCE [LARGE SCALE GENOMIC DNA]</scope>
    <source>
        <strain evidence="1 2">HM1:IMSS clone 6</strain>
    </source>
</reference>
<evidence type="ECO:0000313" key="2">
    <source>
        <dbReference type="Proteomes" id="UP000078387"/>
    </source>
</evidence>
<dbReference type="Proteomes" id="UP000078387">
    <property type="component" value="Unassembled WGS sequence"/>
</dbReference>
<organism evidence="1 2">
    <name type="scientific">Entamoeba histolytica</name>
    <dbReference type="NCBI Taxonomy" id="5759"/>
    <lineage>
        <taxon>Eukaryota</taxon>
        <taxon>Amoebozoa</taxon>
        <taxon>Evosea</taxon>
        <taxon>Archamoebae</taxon>
        <taxon>Mastigamoebida</taxon>
        <taxon>Entamoebidae</taxon>
        <taxon>Entamoeba</taxon>
    </lineage>
</organism>
<dbReference type="AlphaFoldDB" id="A0A5K1TW09"/>
<gene>
    <name evidence="1" type="ORF">CL6EHI_027670</name>
</gene>
<evidence type="ECO:0000313" key="1">
    <source>
        <dbReference type="EMBL" id="GAT95221.1"/>
    </source>
</evidence>
<protein>
    <submittedName>
        <fullName evidence="1">Uncharacterized protein</fullName>
    </submittedName>
</protein>
<name>A0A5K1TW09_ENTHI</name>